<feature type="region of interest" description="Disordered" evidence="1">
    <location>
        <begin position="518"/>
        <end position="561"/>
    </location>
</feature>
<protein>
    <recommendedName>
        <fullName evidence="4">Chromo domain-containing protein</fullName>
    </recommendedName>
</protein>
<dbReference type="EMBL" id="CCKQ01017288">
    <property type="protein sequence ID" value="CDW89149.1"/>
    <property type="molecule type" value="Genomic_DNA"/>
</dbReference>
<reference evidence="2 3" key="1">
    <citation type="submission" date="2014-06" db="EMBL/GenBank/DDBJ databases">
        <authorList>
            <person name="Swart Estienne"/>
        </authorList>
    </citation>
    <scope>NUCLEOTIDE SEQUENCE [LARGE SCALE GENOMIC DNA]</scope>
    <source>
        <strain evidence="2 3">130c</strain>
    </source>
</reference>
<name>A0A078B3T7_STYLE</name>
<dbReference type="CDD" id="cd00024">
    <property type="entry name" value="CD_CSD"/>
    <property type="match status" value="1"/>
</dbReference>
<proteinExistence type="predicted"/>
<feature type="compositionally biased region" description="Low complexity" evidence="1">
    <location>
        <begin position="525"/>
        <end position="535"/>
    </location>
</feature>
<feature type="region of interest" description="Disordered" evidence="1">
    <location>
        <begin position="1"/>
        <end position="51"/>
    </location>
</feature>
<organism evidence="2 3">
    <name type="scientific">Stylonychia lemnae</name>
    <name type="common">Ciliate</name>
    <dbReference type="NCBI Taxonomy" id="5949"/>
    <lineage>
        <taxon>Eukaryota</taxon>
        <taxon>Sar</taxon>
        <taxon>Alveolata</taxon>
        <taxon>Ciliophora</taxon>
        <taxon>Intramacronucleata</taxon>
        <taxon>Spirotrichea</taxon>
        <taxon>Stichotrichia</taxon>
        <taxon>Sporadotrichida</taxon>
        <taxon>Oxytrichidae</taxon>
        <taxon>Stylonychinae</taxon>
        <taxon>Stylonychia</taxon>
    </lineage>
</organism>
<evidence type="ECO:0008006" key="4">
    <source>
        <dbReference type="Google" id="ProtNLM"/>
    </source>
</evidence>
<feature type="region of interest" description="Disordered" evidence="1">
    <location>
        <begin position="169"/>
        <end position="228"/>
    </location>
</feature>
<evidence type="ECO:0000313" key="3">
    <source>
        <dbReference type="Proteomes" id="UP000039865"/>
    </source>
</evidence>
<feature type="compositionally biased region" description="Basic and acidic residues" evidence="1">
    <location>
        <begin position="413"/>
        <end position="430"/>
    </location>
</feature>
<dbReference type="AlphaFoldDB" id="A0A078B3T7"/>
<evidence type="ECO:0000256" key="1">
    <source>
        <dbReference type="SAM" id="MobiDB-lite"/>
    </source>
</evidence>
<feature type="compositionally biased region" description="Basic and acidic residues" evidence="1">
    <location>
        <begin position="451"/>
        <end position="495"/>
    </location>
</feature>
<feature type="compositionally biased region" description="Basic and acidic residues" evidence="1">
    <location>
        <begin position="183"/>
        <end position="207"/>
    </location>
</feature>
<evidence type="ECO:0000313" key="2">
    <source>
        <dbReference type="EMBL" id="CDW89149.1"/>
    </source>
</evidence>
<feature type="region of interest" description="Disordered" evidence="1">
    <location>
        <begin position="448"/>
        <end position="503"/>
    </location>
</feature>
<gene>
    <name evidence="2" type="primary">Contig4318.g4620</name>
    <name evidence="2" type="ORF">STYLEM_18280</name>
</gene>
<dbReference type="Gene3D" id="2.40.50.40">
    <property type="match status" value="1"/>
</dbReference>
<accession>A0A078B3T7</accession>
<dbReference type="InterPro" id="IPR016197">
    <property type="entry name" value="Chromo-like_dom_sf"/>
</dbReference>
<feature type="region of interest" description="Disordered" evidence="1">
    <location>
        <begin position="407"/>
        <end position="435"/>
    </location>
</feature>
<feature type="compositionally biased region" description="Acidic residues" evidence="1">
    <location>
        <begin position="536"/>
        <end position="559"/>
    </location>
</feature>
<dbReference type="SUPFAM" id="SSF54160">
    <property type="entry name" value="Chromo domain-like"/>
    <property type="match status" value="1"/>
</dbReference>
<feature type="compositionally biased region" description="Low complexity" evidence="1">
    <location>
        <begin position="33"/>
        <end position="48"/>
    </location>
</feature>
<dbReference type="Proteomes" id="UP000039865">
    <property type="component" value="Unassembled WGS sequence"/>
</dbReference>
<keyword evidence="3" id="KW-1185">Reference proteome</keyword>
<dbReference type="InParanoid" id="A0A078B3T7"/>
<sequence>MDLNPGNNQNSAAKENSQIQSRIDSFFRSGDKQSAQISSQTSNNSQSNRDQAQVENIVEVIKHQARSGQIKGKKSELHDVMAILEYRKTKNGKSIEYKIQWAKHEPTWETEKILRPNLDELLNAYQQTNKIMSRTPGSSQQNLIQTEIELKTEQPKQEEQIQRIEKVAEKQKEQTMSQSNSVSKKDIKEAKKKEKENTSTKKSESKKQAAASNQMQQQIAKQDIYEEEKSETVIHVSPSKKNMYEDIDKAFVEMVGNWKKQKRQENKDVYKCSECDQRIDVEKKGSLYEVNYIGQNLHDPYDLVHTLPFQEKIGQSESIKMHSSSESFIKINTKNKVKVSPDELLELMNCQQPIMFKYFKPSIDILTFFLASINKEIIVPVTPDIKRITRSSKNVTPCSKFPEESVQLKSSLKKREQKDAEKKIAKEEKVGQNLDDQFTNALDSLMDESQDTNKEEKPKQIEENPKQLHPKSEKKNKNKEKTEVQKLETEIKEESTGTSNNVSKKRVQFNQIVTQAEFEKEQSEENNSQNNNQSQEEQDNDSDNEYNFEGISSDEEEQESGNFLKYMEYENEKAMKERHYLMKELKCKERRGSIFIDKVKKVVTVMKRASGKYDFIIEWEYCKNDNIKPSTSLVRGSHFVFSNPLLYRRFMEKTFVDTYTGTMVTISD</sequence>
<feature type="compositionally biased region" description="Polar residues" evidence="1">
    <location>
        <begin position="1"/>
        <end position="23"/>
    </location>
</feature>